<dbReference type="Gene3D" id="3.60.15.10">
    <property type="entry name" value="Ribonuclease Z/Hydroxyacylglutathione hydrolase-like"/>
    <property type="match status" value="1"/>
</dbReference>
<dbReference type="GO" id="GO:0046872">
    <property type="term" value="F:metal ion binding"/>
    <property type="evidence" value="ECO:0007669"/>
    <property type="project" value="UniProtKB-KW"/>
</dbReference>
<dbReference type="AlphaFoldDB" id="A0A9D4ZHD5"/>
<keyword evidence="4" id="KW-0540">Nuclease</keyword>
<dbReference type="CDD" id="cd07717">
    <property type="entry name" value="RNaseZ_ZiPD-like_MBL-fold"/>
    <property type="match status" value="1"/>
</dbReference>
<keyword evidence="8" id="KW-0862">Zinc</keyword>
<keyword evidence="5" id="KW-0479">Metal-binding</keyword>
<dbReference type="Proteomes" id="UP000886520">
    <property type="component" value="Chromosome 12"/>
</dbReference>
<keyword evidence="7" id="KW-0378">Hydrolase</keyword>
<evidence type="ECO:0000256" key="2">
    <source>
        <dbReference type="ARBA" id="ARBA00011738"/>
    </source>
</evidence>
<keyword evidence="6" id="KW-0255">Endonuclease</keyword>
<organism evidence="9 10">
    <name type="scientific">Adiantum capillus-veneris</name>
    <name type="common">Maidenhair fern</name>
    <dbReference type="NCBI Taxonomy" id="13818"/>
    <lineage>
        <taxon>Eukaryota</taxon>
        <taxon>Viridiplantae</taxon>
        <taxon>Streptophyta</taxon>
        <taxon>Embryophyta</taxon>
        <taxon>Tracheophyta</taxon>
        <taxon>Polypodiopsida</taxon>
        <taxon>Polypodiidae</taxon>
        <taxon>Polypodiales</taxon>
        <taxon>Pteridineae</taxon>
        <taxon>Pteridaceae</taxon>
        <taxon>Vittarioideae</taxon>
        <taxon>Adiantum</taxon>
    </lineage>
</organism>
<proteinExistence type="inferred from homology"/>
<dbReference type="SUPFAM" id="SSF56281">
    <property type="entry name" value="Metallo-hydrolase/oxidoreductase"/>
    <property type="match status" value="1"/>
</dbReference>
<dbReference type="PANTHER" id="PTHR46018">
    <property type="entry name" value="ZINC PHOSPHODIESTERASE ELAC PROTEIN 1"/>
    <property type="match status" value="1"/>
</dbReference>
<comment type="cofactor">
    <cofactor evidence="1">
        <name>Zn(2+)</name>
        <dbReference type="ChEBI" id="CHEBI:29105"/>
    </cofactor>
</comment>
<dbReference type="InterPro" id="IPR036866">
    <property type="entry name" value="RibonucZ/Hydroxyglut_hydro"/>
</dbReference>
<evidence type="ECO:0000256" key="6">
    <source>
        <dbReference type="ARBA" id="ARBA00022759"/>
    </source>
</evidence>
<comment type="caution">
    <text evidence="9">The sequence shown here is derived from an EMBL/GenBank/DDBJ whole genome shotgun (WGS) entry which is preliminary data.</text>
</comment>
<dbReference type="HAMAP" id="MF_01818">
    <property type="entry name" value="RNase_Z_BN"/>
    <property type="match status" value="1"/>
</dbReference>
<keyword evidence="10" id="KW-1185">Reference proteome</keyword>
<dbReference type="Pfam" id="PF23023">
    <property type="entry name" value="Anti-Pycsar_Apyc1"/>
    <property type="match status" value="1"/>
</dbReference>
<evidence type="ECO:0000313" key="10">
    <source>
        <dbReference type="Proteomes" id="UP000886520"/>
    </source>
</evidence>
<keyword evidence="3" id="KW-0819">tRNA processing</keyword>
<dbReference type="GO" id="GO:0005634">
    <property type="term" value="C:nucleus"/>
    <property type="evidence" value="ECO:0007669"/>
    <property type="project" value="TreeGrafter"/>
</dbReference>
<dbReference type="GO" id="GO:0042781">
    <property type="term" value="F:3'-tRNA processing endoribonuclease activity"/>
    <property type="evidence" value="ECO:0007669"/>
    <property type="project" value="TreeGrafter"/>
</dbReference>
<reference evidence="9" key="1">
    <citation type="submission" date="2021-01" db="EMBL/GenBank/DDBJ databases">
        <title>Adiantum capillus-veneris genome.</title>
        <authorList>
            <person name="Fang Y."/>
            <person name="Liao Q."/>
        </authorList>
    </citation>
    <scope>NUCLEOTIDE SEQUENCE</scope>
    <source>
        <strain evidence="9">H3</strain>
        <tissue evidence="9">Leaf</tissue>
    </source>
</reference>
<name>A0A9D4ZHD5_ADICA</name>
<dbReference type="OrthoDB" id="527344at2759"/>
<accession>A0A9D4ZHD5</accession>
<protein>
    <submittedName>
        <fullName evidence="9">Uncharacterized protein</fullName>
    </submittedName>
</protein>
<evidence type="ECO:0000256" key="3">
    <source>
        <dbReference type="ARBA" id="ARBA00022694"/>
    </source>
</evidence>
<evidence type="ECO:0000256" key="7">
    <source>
        <dbReference type="ARBA" id="ARBA00022801"/>
    </source>
</evidence>
<comment type="subunit">
    <text evidence="2">Homodimer.</text>
</comment>
<dbReference type="PANTHER" id="PTHR46018:SF2">
    <property type="entry name" value="ZINC PHOSPHODIESTERASE ELAC PROTEIN 1"/>
    <property type="match status" value="1"/>
</dbReference>
<evidence type="ECO:0000256" key="8">
    <source>
        <dbReference type="ARBA" id="ARBA00022833"/>
    </source>
</evidence>
<dbReference type="NCBIfam" id="NF000801">
    <property type="entry name" value="PRK00055.1-3"/>
    <property type="match status" value="1"/>
</dbReference>
<evidence type="ECO:0000256" key="1">
    <source>
        <dbReference type="ARBA" id="ARBA00001947"/>
    </source>
</evidence>
<evidence type="ECO:0000256" key="4">
    <source>
        <dbReference type="ARBA" id="ARBA00022722"/>
    </source>
</evidence>
<dbReference type="InterPro" id="IPR013471">
    <property type="entry name" value="RNase_Z/BN"/>
</dbReference>
<sequence>MLLVARNFSRRLHRTWSCRLYCSFPSSQEGTATNNLSSHIYESTDFGDYKGMQLCFLGTSSSIPTLRRNTSCLALRLDRVTYLFDCGEGVQKQLYKTPFRFGSIGSIFITHMHGDHVFGLPGVLSGLGMTTNKSERINIYGPEGLRMYIRTILNGCFGRVFSKYAVHELKIGKKPKAGRKRTKEADRHEDEVAGQDFYASSEGIWDIFEDNQYTVKAGLVQHSVPCWGYIVEEKARPGRFSVDRARELGIRPGGNYALLQQGHSITLKDGQKIVPSDVLGHSRRGRKIVILGDTYNSSSLLMAAKGADVLVHECTVLEEEASEAVFRHHSTATMAGKFARAIGTRCLVLTHFGCKFEGRMDHVQRSVKAAQIAFGSKKVIAAKDFLAITVCQTDEPS</sequence>
<dbReference type="EMBL" id="JABFUD020000012">
    <property type="protein sequence ID" value="KAI5072926.1"/>
    <property type="molecule type" value="Genomic_DNA"/>
</dbReference>
<evidence type="ECO:0000256" key="5">
    <source>
        <dbReference type="ARBA" id="ARBA00022723"/>
    </source>
</evidence>
<gene>
    <name evidence="9" type="ORF">GOP47_0013032</name>
</gene>
<evidence type="ECO:0000313" key="9">
    <source>
        <dbReference type="EMBL" id="KAI5072926.1"/>
    </source>
</evidence>